<accession>A0A1X2G2J6</accession>
<dbReference type="GO" id="GO:0019005">
    <property type="term" value="C:SCF ubiquitin ligase complex"/>
    <property type="evidence" value="ECO:0007669"/>
    <property type="project" value="TreeGrafter"/>
</dbReference>
<proteinExistence type="predicted"/>
<comment type="caution">
    <text evidence="2">The sequence shown here is derived from an EMBL/GenBank/DDBJ whole genome shotgun (WGS) entry which is preliminary data.</text>
</comment>
<reference evidence="2 3" key="1">
    <citation type="submission" date="2016-07" db="EMBL/GenBank/DDBJ databases">
        <title>Pervasive Adenine N6-methylation of Active Genes in Fungi.</title>
        <authorList>
            <consortium name="DOE Joint Genome Institute"/>
            <person name="Mondo S.J."/>
            <person name="Dannebaum R.O."/>
            <person name="Kuo R.C."/>
            <person name="Labutti K."/>
            <person name="Haridas S."/>
            <person name="Kuo A."/>
            <person name="Salamov A."/>
            <person name="Ahrendt S.R."/>
            <person name="Lipzen A."/>
            <person name="Sullivan W."/>
            <person name="Andreopoulos W.B."/>
            <person name="Clum A."/>
            <person name="Lindquist E."/>
            <person name="Daum C."/>
            <person name="Ramamoorthy G.K."/>
            <person name="Gryganskyi A."/>
            <person name="Culley D."/>
            <person name="Magnuson J.K."/>
            <person name="James T.Y."/>
            <person name="O'Malley M.A."/>
            <person name="Stajich J.E."/>
            <person name="Spatafora J.W."/>
            <person name="Visel A."/>
            <person name="Grigoriev I.V."/>
        </authorList>
    </citation>
    <scope>NUCLEOTIDE SEQUENCE [LARGE SCALE GENOMIC DNA]</scope>
    <source>
        <strain evidence="2 3">NRRL 3301</strain>
    </source>
</reference>
<dbReference type="Proteomes" id="UP000242146">
    <property type="component" value="Unassembled WGS sequence"/>
</dbReference>
<dbReference type="InterPro" id="IPR032675">
    <property type="entry name" value="LRR_dom_sf"/>
</dbReference>
<dbReference type="PANTHER" id="PTHR13318:SF190">
    <property type="entry name" value="PARTNER OF PAIRED, ISOFORM B"/>
    <property type="match status" value="1"/>
</dbReference>
<evidence type="ECO:0008006" key="4">
    <source>
        <dbReference type="Google" id="ProtNLM"/>
    </source>
</evidence>
<feature type="chain" id="PRO_5013049705" description="F-box domain-containing protein" evidence="1">
    <location>
        <begin position="22"/>
        <end position="553"/>
    </location>
</feature>
<dbReference type="Gene3D" id="3.80.10.10">
    <property type="entry name" value="Ribonuclease Inhibitor"/>
    <property type="match status" value="1"/>
</dbReference>
<gene>
    <name evidence="2" type="ORF">DM01DRAFT_1340955</name>
</gene>
<keyword evidence="1" id="KW-0732">Signal</keyword>
<evidence type="ECO:0000313" key="3">
    <source>
        <dbReference type="Proteomes" id="UP000242146"/>
    </source>
</evidence>
<name>A0A1X2G2J6_9FUNG</name>
<feature type="signal peptide" evidence="1">
    <location>
        <begin position="1"/>
        <end position="21"/>
    </location>
</feature>
<dbReference type="PANTHER" id="PTHR13318">
    <property type="entry name" value="PARTNER OF PAIRED, ISOFORM B-RELATED"/>
    <property type="match status" value="1"/>
</dbReference>
<organism evidence="2 3">
    <name type="scientific">Hesseltinella vesiculosa</name>
    <dbReference type="NCBI Taxonomy" id="101127"/>
    <lineage>
        <taxon>Eukaryota</taxon>
        <taxon>Fungi</taxon>
        <taxon>Fungi incertae sedis</taxon>
        <taxon>Mucoromycota</taxon>
        <taxon>Mucoromycotina</taxon>
        <taxon>Mucoromycetes</taxon>
        <taxon>Mucorales</taxon>
        <taxon>Cunninghamellaceae</taxon>
        <taxon>Hesseltinella</taxon>
    </lineage>
</organism>
<dbReference type="SUPFAM" id="SSF52047">
    <property type="entry name" value="RNI-like"/>
    <property type="match status" value="1"/>
</dbReference>
<sequence length="553" mass="62502">MEIYMPLAELLFLLCPAVTHVKLTKQLLDDRYNIPVPPHSLLHLFQSYANASNASVKTAATYNKILNRVLVPEQMPRHLTLASMMMLLRRFHNLIALDLSWDLVFDKALPAVLDRLPPSLVSLRLQTGEGVRAADLIRIHQTCPDLEILDISATLRHDLPDPDLDLTQNKVLKHLHLKGSYPGNNWRWFWFIGQKYGPQLQCLTIVGLGVWRPSDMLLNLDDQDQCFETFAKQHASTLRSLYLAATVTSHRFWDLMQTHAQPAPRLARLKFSHGTYLLTAKRGTTRENLQRILQGYRTSLKSLKLVLANPARYRGRFLGAGSATGLAVNPSDLAYIQEIIDAVEGTDTLSSLTIARSSRSTVQSSGIFPLDHVLEQLPHLCRLNVYRSTVITATRLPEYHHLSELCLDSCFVPEELLAHGFLHLPGLEALQIIDFEVFVCRQQVEDMDTVIPLVLPQGVRLTATMKYLDVVNERCLGRFKHISLSHSVNDPDPLAWEICSEERSVSRLPPEVAQQVAYGQRAQRVDEELVYDFHLKIVCSGTVSLQVIKSIIL</sequence>
<dbReference type="EMBL" id="MCGT01000061">
    <property type="protein sequence ID" value="ORX42898.1"/>
    <property type="molecule type" value="Genomic_DNA"/>
</dbReference>
<evidence type="ECO:0000256" key="1">
    <source>
        <dbReference type="SAM" id="SignalP"/>
    </source>
</evidence>
<evidence type="ECO:0000313" key="2">
    <source>
        <dbReference type="EMBL" id="ORX42898.1"/>
    </source>
</evidence>
<dbReference type="GO" id="GO:0031146">
    <property type="term" value="P:SCF-dependent proteasomal ubiquitin-dependent protein catabolic process"/>
    <property type="evidence" value="ECO:0007669"/>
    <property type="project" value="TreeGrafter"/>
</dbReference>
<keyword evidence="3" id="KW-1185">Reference proteome</keyword>
<dbReference type="AlphaFoldDB" id="A0A1X2G2J6"/>
<protein>
    <recommendedName>
        <fullName evidence="4">F-box domain-containing protein</fullName>
    </recommendedName>
</protein>